<organism evidence="1 2">
    <name type="scientific">Dictyobacter halimunensis</name>
    <dbReference type="NCBI Taxonomy" id="3026934"/>
    <lineage>
        <taxon>Bacteria</taxon>
        <taxon>Bacillati</taxon>
        <taxon>Chloroflexota</taxon>
        <taxon>Ktedonobacteria</taxon>
        <taxon>Ktedonobacterales</taxon>
        <taxon>Dictyobacteraceae</taxon>
        <taxon>Dictyobacter</taxon>
    </lineage>
</organism>
<dbReference type="SUPFAM" id="SSF51445">
    <property type="entry name" value="(Trans)glycosidases"/>
    <property type="match status" value="1"/>
</dbReference>
<dbReference type="InterPro" id="IPR017853">
    <property type="entry name" value="GH"/>
</dbReference>
<reference evidence="1 2" key="1">
    <citation type="submission" date="2023-02" db="EMBL/GenBank/DDBJ databases">
        <title>Dictyobacter halimunensis sp. nov., a new member of the class Ktedonobacteria from forest soil in a geothermal area.</title>
        <authorList>
            <person name="Rachmania M.K."/>
            <person name="Ningsih F."/>
            <person name="Sakai Y."/>
            <person name="Yabe S."/>
            <person name="Yokota A."/>
            <person name="Sjamsuridzal W."/>
        </authorList>
    </citation>
    <scope>NUCLEOTIDE SEQUENCE [LARGE SCALE GENOMIC DNA]</scope>
    <source>
        <strain evidence="1 2">S3.2.2.5</strain>
    </source>
</reference>
<dbReference type="Gene3D" id="3.20.20.80">
    <property type="entry name" value="Glycosidases"/>
    <property type="match status" value="1"/>
</dbReference>
<dbReference type="Proteomes" id="UP001344906">
    <property type="component" value="Unassembled WGS sequence"/>
</dbReference>
<evidence type="ECO:0000313" key="1">
    <source>
        <dbReference type="EMBL" id="GLV54217.1"/>
    </source>
</evidence>
<dbReference type="Gene3D" id="2.60.40.1180">
    <property type="entry name" value="Golgi alpha-mannosidase II"/>
    <property type="match status" value="1"/>
</dbReference>
<dbReference type="PANTHER" id="PTHR42767">
    <property type="entry name" value="ENDO-BETA-1,6-GALACTANASE"/>
    <property type="match status" value="1"/>
</dbReference>
<proteinExistence type="predicted"/>
<dbReference type="EMBL" id="BSRI01000001">
    <property type="protein sequence ID" value="GLV54217.1"/>
    <property type="molecule type" value="Genomic_DNA"/>
</dbReference>
<sequence length="428" mass="48328">MHSATITLNDQHTHQVLEGFGANINPIKHWQGGQLIPTLDMLTDDLGATLFRLDPYGFTDWIDPDSVADRVVLQNETYARVYRSQPFQDAWAMARYFNGKGIRFILNVSGIVPRWMCGEDGKTLSDLEAYADLLTSLAWWARHEEGLKFNLFGPFNETDLGPPEGPFVHAEAAAKGLELLAERFERAGLEDIRFVAVDQAHYNLDYLQSIVASKKLREKVAVAGMHCYSDFSLTPVRDFIAHNELTWSYWLTEYGDLDQTGEREWDVAVYSTRRLLRGLLDGVQAAMVWDAYDNWHGHDASWSIYGLLRTGSKNRYTPKKRYYAAKQIYRFVPPGSTRIEVSNEESAPLTAGFQTPQGDLTLVGLNEGEPLLLEIAIGALNSEHQTLRLFITNRTENCQLVSEFPRGEKIQLTIPAESIFTLTTLDAG</sequence>
<dbReference type="InterPro" id="IPR013780">
    <property type="entry name" value="Glyco_hydro_b"/>
</dbReference>
<protein>
    <recommendedName>
        <fullName evidence="3">Glycoside hydrolase family 5 domain-containing protein</fullName>
    </recommendedName>
</protein>
<keyword evidence="2" id="KW-1185">Reference proteome</keyword>
<dbReference type="InterPro" id="IPR039743">
    <property type="entry name" value="6GAL/EXGAL"/>
</dbReference>
<gene>
    <name evidence="1" type="ORF">KDH_10650</name>
</gene>
<accession>A0ABQ6FP75</accession>
<comment type="caution">
    <text evidence="1">The sequence shown here is derived from an EMBL/GenBank/DDBJ whole genome shotgun (WGS) entry which is preliminary data.</text>
</comment>
<name>A0ABQ6FP75_9CHLR</name>
<dbReference type="RefSeq" id="WP_338247922.1">
    <property type="nucleotide sequence ID" value="NZ_BSRI01000001.1"/>
</dbReference>
<evidence type="ECO:0008006" key="3">
    <source>
        <dbReference type="Google" id="ProtNLM"/>
    </source>
</evidence>
<evidence type="ECO:0000313" key="2">
    <source>
        <dbReference type="Proteomes" id="UP001344906"/>
    </source>
</evidence>
<dbReference type="PANTHER" id="PTHR42767:SF1">
    <property type="entry name" value="ENDO-BETA-1,6-GALACTANASE-LIKE DOMAIN-CONTAINING PROTEIN"/>
    <property type="match status" value="1"/>
</dbReference>